<gene>
    <name evidence="1" type="ORF">GPUH_LOCUS7845</name>
</gene>
<evidence type="ECO:0000313" key="3">
    <source>
        <dbReference type="WBParaSite" id="GPUH_0000785801-mRNA-1"/>
    </source>
</evidence>
<sequence>MHLMAKKLDIATLDGWCITPNGKPCIDPPINNQIIVINHGLKRSSGNQCPHEVLLTSTAVLNKDGKHNFESVDALLTGFDWETNKETMIYIITE</sequence>
<protein>
    <submittedName>
        <fullName evidence="3">DUF5675 domain-containing protein</fullName>
    </submittedName>
</protein>
<reference evidence="1 2" key="2">
    <citation type="submission" date="2018-11" db="EMBL/GenBank/DDBJ databases">
        <authorList>
            <consortium name="Pathogen Informatics"/>
        </authorList>
    </citation>
    <scope>NUCLEOTIDE SEQUENCE [LARGE SCALE GENOMIC DNA]</scope>
</reference>
<reference evidence="3" key="1">
    <citation type="submission" date="2016-06" db="UniProtKB">
        <authorList>
            <consortium name="WormBaseParasite"/>
        </authorList>
    </citation>
    <scope>IDENTIFICATION</scope>
</reference>
<evidence type="ECO:0000313" key="2">
    <source>
        <dbReference type="Proteomes" id="UP000271098"/>
    </source>
</evidence>
<dbReference type="EMBL" id="UYRT01021307">
    <property type="protein sequence ID" value="VDK59877.1"/>
    <property type="molecule type" value="Genomic_DNA"/>
</dbReference>
<proteinExistence type="predicted"/>
<accession>A0A183DGK8</accession>
<name>A0A183DGK8_9BILA</name>
<dbReference type="WBParaSite" id="GPUH_0000785801-mRNA-1">
    <property type="protein sequence ID" value="GPUH_0000785801-mRNA-1"/>
    <property type="gene ID" value="GPUH_0000785801"/>
</dbReference>
<dbReference type="Proteomes" id="UP000271098">
    <property type="component" value="Unassembled WGS sequence"/>
</dbReference>
<evidence type="ECO:0000313" key="1">
    <source>
        <dbReference type="EMBL" id="VDK59877.1"/>
    </source>
</evidence>
<dbReference type="AlphaFoldDB" id="A0A183DGK8"/>
<organism evidence="3">
    <name type="scientific">Gongylonema pulchrum</name>
    <dbReference type="NCBI Taxonomy" id="637853"/>
    <lineage>
        <taxon>Eukaryota</taxon>
        <taxon>Metazoa</taxon>
        <taxon>Ecdysozoa</taxon>
        <taxon>Nematoda</taxon>
        <taxon>Chromadorea</taxon>
        <taxon>Rhabditida</taxon>
        <taxon>Spirurina</taxon>
        <taxon>Spiruromorpha</taxon>
        <taxon>Spiruroidea</taxon>
        <taxon>Gongylonematidae</taxon>
        <taxon>Gongylonema</taxon>
    </lineage>
</organism>
<keyword evidence="2" id="KW-1185">Reference proteome</keyword>